<evidence type="ECO:0000313" key="1">
    <source>
        <dbReference type="EMBL" id="MDL0081518.1"/>
    </source>
</evidence>
<comment type="caution">
    <text evidence="1">The sequence shown here is derived from an EMBL/GenBank/DDBJ whole genome shotgun (WGS) entry which is preliminary data.</text>
</comment>
<accession>A0ACC6FRH3</accession>
<dbReference type="Proteomes" id="UP001173802">
    <property type="component" value="Unassembled WGS sequence"/>
</dbReference>
<sequence>MKSRLIILDPNNAQDLRKPALSLSSRALKKGAAIHSLESSFAKVDSRARAVDSMDCRATASAVSRNDDKNAANKKVDSRIFDKNAQNVVSQNAARRQDFAIFDKNAKNVSKQPKDSRICDDKSLLCECVQGRILGVCNCSTREAIKDLSRKAESTSQAATPPNISIIVPVFNTQPYITRCLQSLITQTLRDIEIIIVDDCGSDGAMEIARSFATRDPRIHILRNPTNLGLLHTRCVGASLAQGEYILYVDSDDYIKPNLCELAYKSASQSQADMVVFGSECKGFYRYVYQPKGSMIYTGSALSKLIFPTRSKFSPYLWNKLYKRELIARADSIISRVAGPITLAEDLLKAFVLLHLSSTAITLPEKLYIYCANASSSTSSCKDRAQSRAKALEDIGAYGKVAEALALCARELAPCDRELYGKLDKILRYLVLCKKAQASHYVKNMCASLFVWFRIESLAKILLYLLSFGKIVR</sequence>
<reference evidence="1 2" key="1">
    <citation type="journal article" date="2023" name="Microorganisms">
        <title>Isolation and Genomic Characteristics of Cat-Borne Campylobacter felis sp. nov. and Sheep-Borne Campylobacter ovis sp. nov.</title>
        <authorList>
            <person name="Wang H."/>
            <person name="Li Y."/>
            <person name="Gu Y."/>
            <person name="Zhou G."/>
            <person name="Chen X."/>
            <person name="Zhang X."/>
            <person name="Shao Z."/>
            <person name="Zhang J."/>
            <person name="Zhang M."/>
        </authorList>
    </citation>
    <scope>NUCLEOTIDE SEQUENCE [LARGE SCALE GENOMIC DNA]</scope>
    <source>
        <strain evidence="1 2">XJK30-2</strain>
    </source>
</reference>
<gene>
    <name evidence="1" type="ORF">NYG90_02290</name>
</gene>
<keyword evidence="2" id="KW-1185">Reference proteome</keyword>
<evidence type="ECO:0000313" key="2">
    <source>
        <dbReference type="Proteomes" id="UP001173802"/>
    </source>
</evidence>
<organism evidence="1 2">
    <name type="scientific">Helicobacter zhangjianzhongii</name>
    <dbReference type="NCBI Taxonomy" id="2974574"/>
    <lineage>
        <taxon>Bacteria</taxon>
        <taxon>Pseudomonadati</taxon>
        <taxon>Campylobacterota</taxon>
        <taxon>Epsilonproteobacteria</taxon>
        <taxon>Campylobacterales</taxon>
        <taxon>Helicobacteraceae</taxon>
        <taxon>Helicobacter</taxon>
    </lineage>
</organism>
<dbReference type="EMBL" id="JANURN010000002">
    <property type="protein sequence ID" value="MDL0081518.1"/>
    <property type="molecule type" value="Genomic_DNA"/>
</dbReference>
<proteinExistence type="predicted"/>
<name>A0ACC6FRH3_9HELI</name>
<protein>
    <submittedName>
        <fullName evidence="1">Glycosyltransferase</fullName>
    </submittedName>
</protein>